<evidence type="ECO:0000313" key="11">
    <source>
        <dbReference type="Proteomes" id="UP000244932"/>
    </source>
</evidence>
<keyword evidence="4" id="KW-1003">Cell membrane</keyword>
<keyword evidence="3" id="KW-0813">Transport</keyword>
<organism evidence="10 11">
    <name type="scientific">Pontivivens insulae</name>
    <dbReference type="NCBI Taxonomy" id="1639689"/>
    <lineage>
        <taxon>Bacteria</taxon>
        <taxon>Pseudomonadati</taxon>
        <taxon>Pseudomonadota</taxon>
        <taxon>Alphaproteobacteria</taxon>
        <taxon>Rhodobacterales</taxon>
        <taxon>Paracoccaceae</taxon>
        <taxon>Pontivivens</taxon>
    </lineage>
</organism>
<dbReference type="EMBL" id="OMKW01000002">
    <property type="protein sequence ID" value="SPF29371.1"/>
    <property type="molecule type" value="Genomic_DNA"/>
</dbReference>
<feature type="transmembrane region" description="Helical" evidence="9">
    <location>
        <begin position="100"/>
        <end position="118"/>
    </location>
</feature>
<keyword evidence="6 9" id="KW-1133">Transmembrane helix</keyword>
<feature type="transmembrane region" description="Helical" evidence="9">
    <location>
        <begin position="130"/>
        <end position="152"/>
    </location>
</feature>
<keyword evidence="8 9" id="KW-0472">Membrane</keyword>
<proteinExistence type="inferred from homology"/>
<feature type="transmembrane region" description="Helical" evidence="9">
    <location>
        <begin position="236"/>
        <end position="260"/>
    </location>
</feature>
<feature type="transmembrane region" description="Helical" evidence="9">
    <location>
        <begin position="353"/>
        <end position="381"/>
    </location>
</feature>
<evidence type="ECO:0000256" key="2">
    <source>
        <dbReference type="ARBA" id="ARBA00009137"/>
    </source>
</evidence>
<feature type="transmembrane region" description="Helical" evidence="9">
    <location>
        <begin position="12"/>
        <end position="32"/>
    </location>
</feature>
<name>A0A2R8AAW7_9RHOB</name>
<dbReference type="AlphaFoldDB" id="A0A2R8AAW7"/>
<evidence type="ECO:0000256" key="6">
    <source>
        <dbReference type="ARBA" id="ARBA00022989"/>
    </source>
</evidence>
<evidence type="ECO:0000256" key="4">
    <source>
        <dbReference type="ARBA" id="ARBA00022475"/>
    </source>
</evidence>
<dbReference type="GO" id="GO:0030001">
    <property type="term" value="P:metal ion transport"/>
    <property type="evidence" value="ECO:0007669"/>
    <property type="project" value="UniProtKB-ARBA"/>
</dbReference>
<evidence type="ECO:0000256" key="1">
    <source>
        <dbReference type="ARBA" id="ARBA00004651"/>
    </source>
</evidence>
<evidence type="ECO:0000313" key="10">
    <source>
        <dbReference type="EMBL" id="SPF29371.1"/>
    </source>
</evidence>
<dbReference type="PANTHER" id="PTHR32024:SF2">
    <property type="entry name" value="TRK SYSTEM POTASSIUM UPTAKE PROTEIN TRKG-RELATED"/>
    <property type="match status" value="1"/>
</dbReference>
<keyword evidence="11" id="KW-1185">Reference proteome</keyword>
<dbReference type="PANTHER" id="PTHR32024">
    <property type="entry name" value="TRK SYSTEM POTASSIUM UPTAKE PROTEIN TRKG-RELATED"/>
    <property type="match status" value="1"/>
</dbReference>
<dbReference type="Pfam" id="PF02386">
    <property type="entry name" value="TrkH"/>
    <property type="match status" value="1"/>
</dbReference>
<dbReference type="GO" id="GO:0005886">
    <property type="term" value="C:plasma membrane"/>
    <property type="evidence" value="ECO:0007669"/>
    <property type="project" value="UniProtKB-SubCell"/>
</dbReference>
<protein>
    <submittedName>
        <fullName evidence="10">Trk system potassium uptake protein TrkG</fullName>
    </submittedName>
</protein>
<feature type="transmembrane region" description="Helical" evidence="9">
    <location>
        <begin position="190"/>
        <end position="210"/>
    </location>
</feature>
<dbReference type="InterPro" id="IPR003445">
    <property type="entry name" value="Cat_transpt"/>
</dbReference>
<comment type="subcellular location">
    <subcellularLocation>
        <location evidence="1">Cell membrane</location>
        <topology evidence="1">Multi-pass membrane protein</topology>
    </subcellularLocation>
</comment>
<reference evidence="10 11" key="1">
    <citation type="submission" date="2018-03" db="EMBL/GenBank/DDBJ databases">
        <authorList>
            <person name="Keele B.F."/>
        </authorList>
    </citation>
    <scope>NUCLEOTIDE SEQUENCE [LARGE SCALE GENOMIC DNA]</scope>
    <source>
        <strain evidence="10 11">CeCT 8812</strain>
    </source>
</reference>
<feature type="transmembrane region" description="Helical" evidence="9">
    <location>
        <begin position="38"/>
        <end position="60"/>
    </location>
</feature>
<keyword evidence="5 9" id="KW-0812">Transmembrane</keyword>
<evidence type="ECO:0000256" key="3">
    <source>
        <dbReference type="ARBA" id="ARBA00022448"/>
    </source>
</evidence>
<evidence type="ECO:0000256" key="9">
    <source>
        <dbReference type="SAM" id="Phobius"/>
    </source>
</evidence>
<feature type="transmembrane region" description="Helical" evidence="9">
    <location>
        <begin position="475"/>
        <end position="497"/>
    </location>
</feature>
<dbReference type="GO" id="GO:0008324">
    <property type="term" value="F:monoatomic cation transmembrane transporter activity"/>
    <property type="evidence" value="ECO:0007669"/>
    <property type="project" value="InterPro"/>
</dbReference>
<comment type="similarity">
    <text evidence="2">Belongs to the TrkH potassium transport family.</text>
</comment>
<feature type="transmembrane region" description="Helical" evidence="9">
    <location>
        <begin position="310"/>
        <end position="333"/>
    </location>
</feature>
<evidence type="ECO:0000256" key="8">
    <source>
        <dbReference type="ARBA" id="ARBA00023136"/>
    </source>
</evidence>
<dbReference type="RefSeq" id="WP_108782076.1">
    <property type="nucleotide sequence ID" value="NZ_OMKW01000002.1"/>
</dbReference>
<accession>A0A2R8AAW7</accession>
<feature type="transmembrane region" description="Helical" evidence="9">
    <location>
        <begin position="280"/>
        <end position="298"/>
    </location>
</feature>
<evidence type="ECO:0000256" key="7">
    <source>
        <dbReference type="ARBA" id="ARBA00023065"/>
    </source>
</evidence>
<dbReference type="Proteomes" id="UP000244932">
    <property type="component" value="Unassembled WGS sequence"/>
</dbReference>
<keyword evidence="7" id="KW-0406">Ion transport</keyword>
<gene>
    <name evidence="10" type="primary">trkG</name>
    <name evidence="10" type="ORF">POI8812_01679</name>
</gene>
<feature type="transmembrane region" description="Helical" evidence="9">
    <location>
        <begin position="72"/>
        <end position="94"/>
    </location>
</feature>
<sequence length="504" mass="54206">MQSGWRRAPLFVYFGAMAAPAMLLPAIVAYFADDHQTARPFLYGAILTGFAVAVLALTLMNRTPKVTARSHLLALIGTYLMLPLWLAVPLILVVPTLTPVVGYLEMVSALTTTGLPLIDPPGSVPQTVHLYRGVVGWLGGFMILLAAAAIMAPLNIGGFEIRSVIHGKQPGAGWAQIGAADASDRLIRTLAGLLPVYTGLTAVLFVLLALSGQDTFHAFMEAMSVMSTSGIRADDLYVGGSWLGEGIVAAFLIIAITSILYDPARWRAADSYSTDPELRLLLALIIIVPGLLFLRHWLATFDVEGGREDGFILGLQALWGAIFTTLSFIATFGQESRYWQTAQDWSGLPTPGIVLMGLMMIGGGVATTAGGMKLLRIYALYKHGSRELRRLTLPHSIGGSGQTARRIRTEGAFIAWIFVMLFLGGLSLLMLGLTFAGLSFEQSLMLGVTTLANTGPGYELLSADPVRVIDFDPTIQLILAAGMILGRVEALAFIALLNPDFWRR</sequence>
<feature type="transmembrane region" description="Helical" evidence="9">
    <location>
        <begin position="413"/>
        <end position="438"/>
    </location>
</feature>
<evidence type="ECO:0000256" key="5">
    <source>
        <dbReference type="ARBA" id="ARBA00022692"/>
    </source>
</evidence>
<dbReference type="OrthoDB" id="7818483at2"/>